<gene>
    <name evidence="2" type="ORF">WP8W18C01_12680</name>
</gene>
<proteinExistence type="predicted"/>
<dbReference type="Proteomes" id="UP000515680">
    <property type="component" value="Chromosome"/>
</dbReference>
<feature type="compositionally biased region" description="Low complexity" evidence="1">
    <location>
        <begin position="65"/>
        <end position="76"/>
    </location>
</feature>
<accession>A0A6S5THZ7</accession>
<name>A0A6S5THZ7_PSEPU</name>
<evidence type="ECO:0000313" key="3">
    <source>
        <dbReference type="Proteomes" id="UP000515680"/>
    </source>
</evidence>
<evidence type="ECO:0000313" key="2">
    <source>
        <dbReference type="EMBL" id="BBT38927.1"/>
    </source>
</evidence>
<organism evidence="2 3">
    <name type="scientific">Pseudomonas putida</name>
    <name type="common">Arthrobacter siderocapsulatus</name>
    <dbReference type="NCBI Taxonomy" id="303"/>
    <lineage>
        <taxon>Bacteria</taxon>
        <taxon>Pseudomonadati</taxon>
        <taxon>Pseudomonadota</taxon>
        <taxon>Gammaproteobacteria</taxon>
        <taxon>Pseudomonadales</taxon>
        <taxon>Pseudomonadaceae</taxon>
        <taxon>Pseudomonas</taxon>
    </lineage>
</organism>
<reference evidence="2 3" key="1">
    <citation type="submission" date="2019-12" db="EMBL/GenBank/DDBJ databases">
        <title>complete genome sequences of Pseudomonas putida str. WP8-W18-CRE-01 isolated from wastewater treatment plant effluent.</title>
        <authorList>
            <person name="Sekizuka T."/>
            <person name="Itokawa K."/>
            <person name="Yatsu K."/>
            <person name="Inamine Y."/>
            <person name="Kuroda M."/>
        </authorList>
    </citation>
    <scope>NUCLEOTIDE SEQUENCE [LARGE SCALE GENOMIC DNA]</scope>
    <source>
        <strain evidence="2 3">WP8-W18-CRE-01</strain>
    </source>
</reference>
<sequence length="88" mass="8810">MAKVIVEFTGSWRGYGKGEVAGFEEGVAQSLVDGGRAQLYDKKGAKSGGAKGKAGAVTKEPTQPGPSSGAAPDGGDNTTAPDDDDLKP</sequence>
<protein>
    <submittedName>
        <fullName evidence="2">Uncharacterized protein</fullName>
    </submittedName>
</protein>
<dbReference type="AlphaFoldDB" id="A0A6S5THZ7"/>
<dbReference type="EMBL" id="AP022227">
    <property type="protein sequence ID" value="BBT38927.1"/>
    <property type="molecule type" value="Genomic_DNA"/>
</dbReference>
<evidence type="ECO:0000256" key="1">
    <source>
        <dbReference type="SAM" id="MobiDB-lite"/>
    </source>
</evidence>
<dbReference type="RefSeq" id="WP_182817585.1">
    <property type="nucleotide sequence ID" value="NZ_AP022227.1"/>
</dbReference>
<feature type="region of interest" description="Disordered" evidence="1">
    <location>
        <begin position="42"/>
        <end position="88"/>
    </location>
</feature>